<feature type="transmembrane region" description="Helical" evidence="1">
    <location>
        <begin position="28"/>
        <end position="48"/>
    </location>
</feature>
<dbReference type="EMBL" id="PGUV01000022">
    <property type="protein sequence ID" value="PLS03604.1"/>
    <property type="molecule type" value="Genomic_DNA"/>
</dbReference>
<evidence type="ECO:0008006" key="6">
    <source>
        <dbReference type="Google" id="ProtNLM"/>
    </source>
</evidence>
<keyword evidence="1" id="KW-0812">Transmembrane</keyword>
<keyword evidence="1" id="KW-0472">Membrane</keyword>
<organism evidence="2 5">
    <name type="scientific">Bacillus halotolerans</name>
    <dbReference type="NCBI Taxonomy" id="260554"/>
    <lineage>
        <taxon>Bacteria</taxon>
        <taxon>Bacillati</taxon>
        <taxon>Bacillota</taxon>
        <taxon>Bacilli</taxon>
        <taxon>Bacillales</taxon>
        <taxon>Bacillaceae</taxon>
        <taxon>Bacillus</taxon>
    </lineage>
</organism>
<evidence type="ECO:0000313" key="3">
    <source>
        <dbReference type="EMBL" id="PLS03604.1"/>
    </source>
</evidence>
<dbReference type="KEGG" id="bht:DIC78_21240"/>
<sequence>MLKASKILISCAALILCVYSLYHQSEFLLVSLQVLVALLFVLMGVETLSKKQTRSAYLLFGSAAFILVVNVVKCMI</sequence>
<dbReference type="RefSeq" id="WP_024121679.1">
    <property type="nucleotide sequence ID" value="NZ_ASJT01000056.1"/>
</dbReference>
<dbReference type="GeneID" id="70973701"/>
<reference evidence="3 4" key="1">
    <citation type="submission" date="2017-12" db="EMBL/GenBank/DDBJ databases">
        <title>Comparative Functional Genomics of Dry Heat Resistant strains isolated from the Viking Spacecraft.</title>
        <authorList>
            <person name="Seuylemezian A."/>
            <person name="Cooper K."/>
            <person name="Vaishampayan P."/>
        </authorList>
    </citation>
    <scope>NUCLEOTIDE SEQUENCE [LARGE SCALE GENOMIC DNA]</scope>
    <source>
        <strain evidence="3 4">V48-19</strain>
    </source>
</reference>
<dbReference type="Proteomes" id="UP000234803">
    <property type="component" value="Unassembled WGS sequence"/>
</dbReference>
<gene>
    <name evidence="3" type="ORF">CUU63_21275</name>
    <name evidence="2" type="ORF">MOF03_05365</name>
</gene>
<feature type="transmembrane region" description="Helical" evidence="1">
    <location>
        <begin position="7"/>
        <end position="22"/>
    </location>
</feature>
<evidence type="ECO:0000256" key="1">
    <source>
        <dbReference type="SAM" id="Phobius"/>
    </source>
</evidence>
<proteinExistence type="predicted"/>
<dbReference type="EMBL" id="JALAWA010000003">
    <property type="protein sequence ID" value="MCY9184090.1"/>
    <property type="molecule type" value="Genomic_DNA"/>
</dbReference>
<name>A0A9Q4HM95_9BACI</name>
<evidence type="ECO:0000313" key="4">
    <source>
        <dbReference type="Proteomes" id="UP000234803"/>
    </source>
</evidence>
<protein>
    <recommendedName>
        <fullName evidence="6">DUF3953 domain-containing protein</fullName>
    </recommendedName>
</protein>
<reference evidence="2" key="2">
    <citation type="submission" date="2022-02" db="EMBL/GenBank/DDBJ databases">
        <title>Crop Bioprotection Bacillus Genome Sequencing.</title>
        <authorList>
            <person name="Dunlap C."/>
        </authorList>
    </citation>
    <scope>NUCLEOTIDE SEQUENCE</scope>
    <source>
        <strain evidence="2">EC49O2N-C10</strain>
    </source>
</reference>
<comment type="caution">
    <text evidence="2">The sequence shown here is derived from an EMBL/GenBank/DDBJ whole genome shotgun (WGS) entry which is preliminary data.</text>
</comment>
<dbReference type="AlphaFoldDB" id="A0A9Q4HM95"/>
<dbReference type="Proteomes" id="UP001073053">
    <property type="component" value="Unassembled WGS sequence"/>
</dbReference>
<accession>A0A9Q4HM95</accession>
<evidence type="ECO:0000313" key="2">
    <source>
        <dbReference type="EMBL" id="MCY9184090.1"/>
    </source>
</evidence>
<keyword evidence="1" id="KW-1133">Transmembrane helix</keyword>
<evidence type="ECO:0000313" key="5">
    <source>
        <dbReference type="Proteomes" id="UP001073053"/>
    </source>
</evidence>
<feature type="transmembrane region" description="Helical" evidence="1">
    <location>
        <begin position="55"/>
        <end position="72"/>
    </location>
</feature>